<dbReference type="InterPro" id="IPR006121">
    <property type="entry name" value="HMA_dom"/>
</dbReference>
<sequence>MQKFKTNIKCGACKAAVAPSIEKLGISSWEVDLNHPDRIVSVSDQISSEKIIAAIKDAGYDAEQIV</sequence>
<dbReference type="EMBL" id="JBHSAV010000017">
    <property type="protein sequence ID" value="MFC3976005.1"/>
    <property type="molecule type" value="Genomic_DNA"/>
</dbReference>
<dbReference type="Proteomes" id="UP001595766">
    <property type="component" value="Unassembled WGS sequence"/>
</dbReference>
<comment type="caution">
    <text evidence="2">The sequence shown here is derived from an EMBL/GenBank/DDBJ whole genome shotgun (WGS) entry which is preliminary data.</text>
</comment>
<dbReference type="SUPFAM" id="SSF55008">
    <property type="entry name" value="HMA, heavy metal-associated domain"/>
    <property type="match status" value="1"/>
</dbReference>
<evidence type="ECO:0000313" key="3">
    <source>
        <dbReference type="Proteomes" id="UP001595766"/>
    </source>
</evidence>
<feature type="domain" description="HMA" evidence="1">
    <location>
        <begin position="7"/>
        <end position="61"/>
    </location>
</feature>
<evidence type="ECO:0000259" key="1">
    <source>
        <dbReference type="Pfam" id="PF00403"/>
    </source>
</evidence>
<dbReference type="Pfam" id="PF00403">
    <property type="entry name" value="HMA"/>
    <property type="match status" value="1"/>
</dbReference>
<reference evidence="3" key="1">
    <citation type="journal article" date="2019" name="Int. J. Syst. Evol. Microbiol.">
        <title>The Global Catalogue of Microorganisms (GCM) 10K type strain sequencing project: providing services to taxonomists for standard genome sequencing and annotation.</title>
        <authorList>
            <consortium name="The Broad Institute Genomics Platform"/>
            <consortium name="The Broad Institute Genome Sequencing Center for Infectious Disease"/>
            <person name="Wu L."/>
            <person name="Ma J."/>
        </authorList>
    </citation>
    <scope>NUCLEOTIDE SEQUENCE [LARGE SCALE GENOMIC DNA]</scope>
    <source>
        <strain evidence="3">CECT 8551</strain>
    </source>
</reference>
<evidence type="ECO:0000313" key="2">
    <source>
        <dbReference type="EMBL" id="MFC3976005.1"/>
    </source>
</evidence>
<name>A0ABV8EJC9_9BACT</name>
<proteinExistence type="predicted"/>
<organism evidence="2 3">
    <name type="scientific">Belliella kenyensis</name>
    <dbReference type="NCBI Taxonomy" id="1472724"/>
    <lineage>
        <taxon>Bacteria</taxon>
        <taxon>Pseudomonadati</taxon>
        <taxon>Bacteroidota</taxon>
        <taxon>Cytophagia</taxon>
        <taxon>Cytophagales</taxon>
        <taxon>Cyclobacteriaceae</taxon>
        <taxon>Belliella</taxon>
    </lineage>
</organism>
<dbReference type="Gene3D" id="3.30.70.100">
    <property type="match status" value="1"/>
</dbReference>
<dbReference type="CDD" id="cd00371">
    <property type="entry name" value="HMA"/>
    <property type="match status" value="1"/>
</dbReference>
<dbReference type="InterPro" id="IPR036163">
    <property type="entry name" value="HMA_dom_sf"/>
</dbReference>
<keyword evidence="3" id="KW-1185">Reference proteome</keyword>
<protein>
    <submittedName>
        <fullName evidence="2">Heavy-metal-associated domain-containing protein</fullName>
    </submittedName>
</protein>
<dbReference type="RefSeq" id="WP_241292939.1">
    <property type="nucleotide sequence ID" value="NZ_JAKZGR010000004.1"/>
</dbReference>
<gene>
    <name evidence="2" type="ORF">ACFOUP_06430</name>
</gene>
<accession>A0ABV8EJC9</accession>